<dbReference type="Gene3D" id="3.40.50.1820">
    <property type="entry name" value="alpha/beta hydrolase"/>
    <property type="match status" value="1"/>
</dbReference>
<dbReference type="SUPFAM" id="SSF53474">
    <property type="entry name" value="alpha/beta-Hydrolases"/>
    <property type="match status" value="1"/>
</dbReference>
<dbReference type="NCBIfam" id="NF033523">
    <property type="entry name" value="lasso_peptidase"/>
    <property type="match status" value="1"/>
</dbReference>
<dbReference type="Pfam" id="PF00326">
    <property type="entry name" value="Peptidase_S9"/>
    <property type="match status" value="1"/>
</dbReference>
<evidence type="ECO:0000313" key="3">
    <source>
        <dbReference type="Proteomes" id="UP000515377"/>
    </source>
</evidence>
<accession>A0A9X7U7Y5</accession>
<protein>
    <submittedName>
        <fullName evidence="2">Atxe2 family lasso peptide isopeptidase</fullName>
    </submittedName>
</protein>
<dbReference type="InterPro" id="IPR029058">
    <property type="entry name" value="AB_hydrolase_fold"/>
</dbReference>
<dbReference type="Pfam" id="PF07676">
    <property type="entry name" value="PD40"/>
    <property type="match status" value="1"/>
</dbReference>
<dbReference type="Proteomes" id="UP000515377">
    <property type="component" value="Chromosome"/>
</dbReference>
<dbReference type="AlphaFoldDB" id="A0A9X7U7Y5"/>
<dbReference type="InterPro" id="IPR011042">
    <property type="entry name" value="6-blade_b-propeller_TolB-like"/>
</dbReference>
<feature type="domain" description="Peptidase S9 prolyl oligopeptidase catalytic" evidence="1">
    <location>
        <begin position="451"/>
        <end position="630"/>
    </location>
</feature>
<reference evidence="2 3" key="1">
    <citation type="submission" date="2020-07" db="EMBL/GenBank/DDBJ databases">
        <title>Whole genome sequence of Sphingobium yanoikuyae A3.</title>
        <authorList>
            <person name="Han S.-S."/>
        </authorList>
    </citation>
    <scope>NUCLEOTIDE SEQUENCE [LARGE SCALE GENOMIC DNA]</scope>
    <source>
        <strain evidence="2 3">A3</strain>
    </source>
</reference>
<dbReference type="InterPro" id="IPR011659">
    <property type="entry name" value="WD40"/>
</dbReference>
<dbReference type="GO" id="GO:0006508">
    <property type="term" value="P:proteolysis"/>
    <property type="evidence" value="ECO:0007669"/>
    <property type="project" value="InterPro"/>
</dbReference>
<name>A0A9X7U7Y5_SPHYA</name>
<proteinExistence type="predicted"/>
<evidence type="ECO:0000313" key="2">
    <source>
        <dbReference type="EMBL" id="QNG43579.1"/>
    </source>
</evidence>
<dbReference type="SUPFAM" id="SSF82171">
    <property type="entry name" value="DPP6 N-terminal domain-like"/>
    <property type="match status" value="1"/>
</dbReference>
<gene>
    <name evidence="2" type="ORF">H3V42_16570</name>
</gene>
<evidence type="ECO:0000259" key="1">
    <source>
        <dbReference type="Pfam" id="PF00326"/>
    </source>
</evidence>
<organism evidence="2 3">
    <name type="scientific">Sphingobium yanoikuyae</name>
    <name type="common">Sphingomonas yanoikuyae</name>
    <dbReference type="NCBI Taxonomy" id="13690"/>
    <lineage>
        <taxon>Bacteria</taxon>
        <taxon>Pseudomonadati</taxon>
        <taxon>Pseudomonadota</taxon>
        <taxon>Alphaproteobacteria</taxon>
        <taxon>Sphingomonadales</taxon>
        <taxon>Sphingomonadaceae</taxon>
        <taxon>Sphingobium</taxon>
    </lineage>
</organism>
<dbReference type="EMBL" id="CP060122">
    <property type="protein sequence ID" value="QNG43579.1"/>
    <property type="molecule type" value="Genomic_DNA"/>
</dbReference>
<dbReference type="GO" id="GO:0008236">
    <property type="term" value="F:serine-type peptidase activity"/>
    <property type="evidence" value="ECO:0007669"/>
    <property type="project" value="InterPro"/>
</dbReference>
<sequence length="661" mass="73723">MTAEILATLRDIGPGYPDRRRELFTISPDRRYAAFQIHRADPARNAYCVGLMMVGLSPGSEARLLDVGGDLILDTTANYGWAEFPLGAPAVVTPRWAPNGKWIAYLKRANGTNQVWRVDVQGGVAAQVTHAPVDVDDFRITPDGRSIVYAARPALAEKRAAIERESLSGWHYDERAFPLRGARPQTPAADRQYVVVDLERGVSQQASESQAALVAPLAGVVASKIAYTPGPGGSEAWAEAEKLAAFPPNYRLVIRRGKQSVTCQFSACQLDMSASLWWSDDGKVLRFSRREGWAKSLTAIYEWLPGRRSPRRVLLTSDELFGCQPVAADLVCLRERSREPRHFVRYSFDNKNELRLYDPNPEFASHDLGKVERLNWRNEMDVPFYGDLVYPLDYKAGQHFPLIVVQYRTRGFLRGGIGDEFPIQSFAGRGYFVLVVDNLNHLGVIPPQKSAEAWTTSFNEKFNGRRNILSAVETAVRSLIGKGLVDSARIGITGLSDGSTTVQFAAINSSLFSAASVGDCCWEPSQDVTLGPTIAQGYHEGGWPRFVDKRPDFWSSISWAEQPRRVRIPVLVQAADNEYLSALASVTALKQGGVPVDLYVFPNENHVKSEPAHRVAVYRRNLAWFDFWLKDIMPEDVTFREEATRWLAMQTAWRNASQAGK</sequence>
<dbReference type="InterPro" id="IPR001375">
    <property type="entry name" value="Peptidase_S9_cat"/>
</dbReference>
<dbReference type="InterPro" id="IPR053536">
    <property type="entry name" value="Lasso_peptide_isopeptidase"/>
</dbReference>
<dbReference type="Gene3D" id="2.120.10.30">
    <property type="entry name" value="TolB, C-terminal domain"/>
    <property type="match status" value="1"/>
</dbReference>